<evidence type="ECO:0000313" key="2">
    <source>
        <dbReference type="EnsemblMetazoa" id="XP_003243162.1"/>
    </source>
</evidence>
<name>A0A8R2A5W3_ACYPI</name>
<protein>
    <recommendedName>
        <fullName evidence="4">Ankyrin repeat domain-containing protein 12</fullName>
    </recommendedName>
</protein>
<dbReference type="RefSeq" id="XP_003243162.1">
    <property type="nucleotide sequence ID" value="XM_003243114.3"/>
</dbReference>
<evidence type="ECO:0000313" key="3">
    <source>
        <dbReference type="Proteomes" id="UP000007819"/>
    </source>
</evidence>
<dbReference type="OrthoDB" id="5806726at2759"/>
<accession>A0A8R2A5W3</accession>
<feature type="compositionally biased region" description="Polar residues" evidence="1">
    <location>
        <begin position="114"/>
        <end position="125"/>
    </location>
</feature>
<dbReference type="PANTHER" id="PTHR24149:SF14">
    <property type="entry name" value="ANKYRIN REPEAT DOMAIN 12"/>
    <property type="match status" value="1"/>
</dbReference>
<feature type="region of interest" description="Disordered" evidence="1">
    <location>
        <begin position="1"/>
        <end position="403"/>
    </location>
</feature>
<organism evidence="2 3">
    <name type="scientific">Acyrthosiphon pisum</name>
    <name type="common">Pea aphid</name>
    <dbReference type="NCBI Taxonomy" id="7029"/>
    <lineage>
        <taxon>Eukaryota</taxon>
        <taxon>Metazoa</taxon>
        <taxon>Ecdysozoa</taxon>
        <taxon>Arthropoda</taxon>
        <taxon>Hexapoda</taxon>
        <taxon>Insecta</taxon>
        <taxon>Pterygota</taxon>
        <taxon>Neoptera</taxon>
        <taxon>Paraneoptera</taxon>
        <taxon>Hemiptera</taxon>
        <taxon>Sternorrhyncha</taxon>
        <taxon>Aphidomorpha</taxon>
        <taxon>Aphidoidea</taxon>
        <taxon>Aphididae</taxon>
        <taxon>Macrosiphini</taxon>
        <taxon>Acyrthosiphon</taxon>
    </lineage>
</organism>
<reference evidence="3" key="1">
    <citation type="submission" date="2010-06" db="EMBL/GenBank/DDBJ databases">
        <authorList>
            <person name="Jiang H."/>
            <person name="Abraham K."/>
            <person name="Ali S."/>
            <person name="Alsbrooks S.L."/>
            <person name="Anim B.N."/>
            <person name="Anosike U.S."/>
            <person name="Attaway T."/>
            <person name="Bandaranaike D.P."/>
            <person name="Battles P.K."/>
            <person name="Bell S.N."/>
            <person name="Bell A.V."/>
            <person name="Beltran B."/>
            <person name="Bickham C."/>
            <person name="Bustamante Y."/>
            <person name="Caleb T."/>
            <person name="Canada A."/>
            <person name="Cardenas V."/>
            <person name="Carter K."/>
            <person name="Chacko J."/>
            <person name="Chandrabose M.N."/>
            <person name="Chavez D."/>
            <person name="Chavez A."/>
            <person name="Chen L."/>
            <person name="Chu H.-S."/>
            <person name="Claassen K.J."/>
            <person name="Cockrell R."/>
            <person name="Collins M."/>
            <person name="Cooper J.A."/>
            <person name="Cree A."/>
            <person name="Curry S.M."/>
            <person name="Da Y."/>
            <person name="Dao M.D."/>
            <person name="Das B."/>
            <person name="Davila M.-L."/>
            <person name="Davy-Carroll L."/>
            <person name="Denson S."/>
            <person name="Dinh H."/>
            <person name="Ebong V.E."/>
            <person name="Edwards J.R."/>
            <person name="Egan A."/>
            <person name="El-Daye J."/>
            <person name="Escobedo L."/>
            <person name="Fernandez S."/>
            <person name="Fernando P.R."/>
            <person name="Flagg N."/>
            <person name="Forbes L.D."/>
            <person name="Fowler R.G."/>
            <person name="Fu Q."/>
            <person name="Gabisi R.A."/>
            <person name="Ganer J."/>
            <person name="Garbino Pronczuk A."/>
            <person name="Garcia R.M."/>
            <person name="Garner T."/>
            <person name="Garrett T.E."/>
            <person name="Gonzalez D.A."/>
            <person name="Hamid H."/>
            <person name="Hawkins E.S."/>
            <person name="Hirani K."/>
            <person name="Hogues M.E."/>
            <person name="Hollins B."/>
            <person name="Hsiao C.-H."/>
            <person name="Jabil R."/>
            <person name="James M.L."/>
            <person name="Jhangiani S.N."/>
            <person name="Johnson B."/>
            <person name="Johnson Q."/>
            <person name="Joshi V."/>
            <person name="Kalu J.B."/>
            <person name="Kam C."/>
            <person name="Kashfia A."/>
            <person name="Keebler J."/>
            <person name="Kisamo H."/>
            <person name="Kovar C.L."/>
            <person name="Lago L.A."/>
            <person name="Lai C.-Y."/>
            <person name="Laidlaw J."/>
            <person name="Lara F."/>
            <person name="Le T.-K."/>
            <person name="Lee S.L."/>
            <person name="Legall F.H."/>
            <person name="Lemon S.J."/>
            <person name="Lewis L.R."/>
            <person name="Li B."/>
            <person name="Liu Y."/>
            <person name="Liu Y.-S."/>
            <person name="Lopez J."/>
            <person name="Lozado R.J."/>
            <person name="Lu J."/>
            <person name="Madu R.C."/>
            <person name="Maheshwari M."/>
            <person name="Maheshwari R."/>
            <person name="Malloy K."/>
            <person name="Martinez E."/>
            <person name="Mathew T."/>
            <person name="Mercado I.C."/>
            <person name="Mercado C."/>
            <person name="Meyer B."/>
            <person name="Montgomery K."/>
            <person name="Morgan M.B."/>
            <person name="Munidasa M."/>
            <person name="Nazareth L.V."/>
            <person name="Nelson J."/>
            <person name="Ng B.M."/>
            <person name="Nguyen N.B."/>
            <person name="Nguyen P.Q."/>
            <person name="Nguyen T."/>
            <person name="Obregon M."/>
            <person name="Okwuonu G.O."/>
            <person name="Onwere C.G."/>
            <person name="Orozco G."/>
            <person name="Parra A."/>
            <person name="Patel S."/>
            <person name="Patil S."/>
            <person name="Perez A."/>
            <person name="Perez Y."/>
            <person name="Pham C."/>
            <person name="Primus E.L."/>
            <person name="Pu L.-L."/>
            <person name="Puazo M."/>
            <person name="Qin X."/>
            <person name="Quiroz J.B."/>
            <person name="Reese J."/>
            <person name="Richards S."/>
            <person name="Rives C.M."/>
            <person name="Robberts R."/>
            <person name="Ruiz S.J."/>
            <person name="Ruiz M.J."/>
            <person name="Santibanez J."/>
            <person name="Schneider B.W."/>
            <person name="Sisson I."/>
            <person name="Smith M."/>
            <person name="Sodergren E."/>
            <person name="Song X.-Z."/>
            <person name="Song B.B."/>
            <person name="Summersgill H."/>
            <person name="Thelus R."/>
            <person name="Thornton R.D."/>
            <person name="Trejos Z.Y."/>
            <person name="Usmani K."/>
            <person name="Vattathil S."/>
            <person name="Villasana D."/>
            <person name="Walker D.L."/>
            <person name="Wang S."/>
            <person name="Wang K."/>
            <person name="White C.S."/>
            <person name="Williams A.C."/>
            <person name="Williamson J."/>
            <person name="Wilson K."/>
            <person name="Woghiren I.O."/>
            <person name="Woodworth J.R."/>
            <person name="Worley K.C."/>
            <person name="Wright R.A."/>
            <person name="Wu W."/>
            <person name="Young L."/>
            <person name="Zhang L."/>
            <person name="Zhang J."/>
            <person name="Zhu Y."/>
            <person name="Muzny D.M."/>
            <person name="Weinstock G."/>
            <person name="Gibbs R.A."/>
        </authorList>
    </citation>
    <scope>NUCLEOTIDE SEQUENCE [LARGE SCALE GENOMIC DNA]</scope>
    <source>
        <strain evidence="3">LSR1</strain>
    </source>
</reference>
<feature type="compositionally biased region" description="Polar residues" evidence="1">
    <location>
        <begin position="206"/>
        <end position="218"/>
    </location>
</feature>
<dbReference type="EnsemblMetazoa" id="XM_003243114.3">
    <property type="protein sequence ID" value="XP_003243162.1"/>
    <property type="gene ID" value="LOC100162958"/>
</dbReference>
<feature type="compositionally biased region" description="Polar residues" evidence="1">
    <location>
        <begin position="237"/>
        <end position="255"/>
    </location>
</feature>
<feature type="compositionally biased region" description="Basic and acidic residues" evidence="1">
    <location>
        <begin position="45"/>
        <end position="55"/>
    </location>
</feature>
<feature type="compositionally biased region" description="Low complexity" evidence="1">
    <location>
        <begin position="338"/>
        <end position="357"/>
    </location>
</feature>
<feature type="compositionally biased region" description="Polar residues" evidence="1">
    <location>
        <begin position="380"/>
        <end position="401"/>
    </location>
</feature>
<feature type="compositionally biased region" description="Basic and acidic residues" evidence="1">
    <location>
        <begin position="152"/>
        <end position="164"/>
    </location>
</feature>
<sequence>MSAYKKRYKTTANAANSDKQQHASPRVTLRLTNTGNNQFKSSSARQDEKNKKIAEEQTASMTNDTKTVETEEKPETPTQSVSQSANVSTSVPVESTSASTSKETESKDGGSVEATDTVNSSSNESAVKPLKETDNLKRSIVEEDEEVKPKKRKEDHSQSSKGKTEASSPKPDSDEDKSGGSGPSNADSPGGGPKVPPLKIVIPTTDADTGTRTNGKNGNRSHHTALPYVVPSEESPPASNQPNSPKSPQKATTDTIAVEEQKSPQTRVLRSSNRCGSNSSGAPSRGTSPIVPDEQLAQTTSPASVTVDAGSGNPSPSAARSEQTENVSTILSGDDKQATTTAAATATTTSESTVTAELSGMELHPRRRKLKASRTESENSDTSSAANVTAVETNPSGTTSEPAPVTNCYQMFLNIRKQIDKRRKNLFPVQPKPPSGFKDYLMNRCTYVLAGNSNSRVVNTQTPSPANLHEQLKKLFVEQEKERQRLRVQHIVEKEKLVLSVEQEILRVHGRAARALANQLLPFSVCTILKDDEVYNIMTPEQEEEKDRHARSRYNGRLFLSWLQDVDDKWEKIKESMLLRHHNEAESLHAVQKMDWGWKLKELQLCTYSSEPNIDEEHVPMVLVSDDFDLLPA</sequence>
<proteinExistence type="predicted"/>
<dbReference type="Proteomes" id="UP000007819">
    <property type="component" value="Chromosome A2"/>
</dbReference>
<evidence type="ECO:0000256" key="1">
    <source>
        <dbReference type="SAM" id="MobiDB-lite"/>
    </source>
</evidence>
<evidence type="ECO:0008006" key="4">
    <source>
        <dbReference type="Google" id="ProtNLM"/>
    </source>
</evidence>
<dbReference type="InterPro" id="IPR053210">
    <property type="entry name" value="ANKRD12"/>
</dbReference>
<reference evidence="2" key="2">
    <citation type="submission" date="2022-06" db="UniProtKB">
        <authorList>
            <consortium name="EnsemblMetazoa"/>
        </authorList>
    </citation>
    <scope>IDENTIFICATION</scope>
</reference>
<feature type="compositionally biased region" description="Polar residues" evidence="1">
    <location>
        <begin position="79"/>
        <end position="93"/>
    </location>
</feature>
<feature type="compositionally biased region" description="Low complexity" evidence="1">
    <location>
        <begin position="270"/>
        <end position="281"/>
    </location>
</feature>
<dbReference type="KEGG" id="api:100162958"/>
<dbReference type="GO" id="GO:0005654">
    <property type="term" value="C:nucleoplasm"/>
    <property type="evidence" value="ECO:0007669"/>
    <property type="project" value="TreeGrafter"/>
</dbReference>
<keyword evidence="3" id="KW-1185">Reference proteome</keyword>
<dbReference type="GeneID" id="100162958"/>
<feature type="compositionally biased region" description="Polar residues" evidence="1">
    <location>
        <begin position="30"/>
        <end position="44"/>
    </location>
</feature>
<feature type="compositionally biased region" description="Basic and acidic residues" evidence="1">
    <location>
        <begin position="129"/>
        <end position="141"/>
    </location>
</feature>
<dbReference type="PANTHER" id="PTHR24149">
    <property type="entry name" value="ANKYRIN REPEAT DOMAIN-CONTAINING PROTEIN 12"/>
    <property type="match status" value="1"/>
</dbReference>
<feature type="compositionally biased region" description="Basic and acidic residues" evidence="1">
    <location>
        <begin position="66"/>
        <end position="75"/>
    </location>
</feature>
<feature type="compositionally biased region" description="Polar residues" evidence="1">
    <location>
        <begin position="312"/>
        <end position="331"/>
    </location>
</feature>
<dbReference type="AlphaFoldDB" id="A0A8R2A5W3"/>